<gene>
    <name evidence="1" type="ORF">CRG98_017283</name>
</gene>
<name>A0A2I0K156_PUNGR</name>
<keyword evidence="2" id="KW-1185">Reference proteome</keyword>
<organism evidence="1 2">
    <name type="scientific">Punica granatum</name>
    <name type="common">Pomegranate</name>
    <dbReference type="NCBI Taxonomy" id="22663"/>
    <lineage>
        <taxon>Eukaryota</taxon>
        <taxon>Viridiplantae</taxon>
        <taxon>Streptophyta</taxon>
        <taxon>Embryophyta</taxon>
        <taxon>Tracheophyta</taxon>
        <taxon>Spermatophyta</taxon>
        <taxon>Magnoliopsida</taxon>
        <taxon>eudicotyledons</taxon>
        <taxon>Gunneridae</taxon>
        <taxon>Pentapetalae</taxon>
        <taxon>rosids</taxon>
        <taxon>malvids</taxon>
        <taxon>Myrtales</taxon>
        <taxon>Lythraceae</taxon>
        <taxon>Punica</taxon>
    </lineage>
</organism>
<protein>
    <submittedName>
        <fullName evidence="1">Uncharacterized protein</fullName>
    </submittedName>
</protein>
<evidence type="ECO:0000313" key="1">
    <source>
        <dbReference type="EMBL" id="PKI62282.1"/>
    </source>
</evidence>
<dbReference type="Proteomes" id="UP000233551">
    <property type="component" value="Unassembled WGS sequence"/>
</dbReference>
<dbReference type="AlphaFoldDB" id="A0A2I0K156"/>
<comment type="caution">
    <text evidence="1">The sequence shown here is derived from an EMBL/GenBank/DDBJ whole genome shotgun (WGS) entry which is preliminary data.</text>
</comment>
<proteinExistence type="predicted"/>
<dbReference type="EMBL" id="PGOL01000977">
    <property type="protein sequence ID" value="PKI62282.1"/>
    <property type="molecule type" value="Genomic_DNA"/>
</dbReference>
<evidence type="ECO:0000313" key="2">
    <source>
        <dbReference type="Proteomes" id="UP000233551"/>
    </source>
</evidence>
<sequence>MARLMVGHQGRPERGESQEERLLIKREQHIHQQPTMMDVMSTMAKLNRKDKDLVKTGVTIADFKEAVSSTQGLFRLTSRWKRSWSYGMGGLLRLF</sequence>
<reference evidence="1 2" key="1">
    <citation type="submission" date="2017-11" db="EMBL/GenBank/DDBJ databases">
        <title>De-novo sequencing of pomegranate (Punica granatum L.) genome.</title>
        <authorList>
            <person name="Akparov Z."/>
            <person name="Amiraslanov A."/>
            <person name="Hajiyeva S."/>
            <person name="Abbasov M."/>
            <person name="Kaur K."/>
            <person name="Hamwieh A."/>
            <person name="Solovyev V."/>
            <person name="Salamov A."/>
            <person name="Braich B."/>
            <person name="Kosarev P."/>
            <person name="Mahmoud A."/>
            <person name="Hajiyev E."/>
            <person name="Babayeva S."/>
            <person name="Izzatullayeva V."/>
            <person name="Mammadov A."/>
            <person name="Mammadov A."/>
            <person name="Sharifova S."/>
            <person name="Ojaghi J."/>
            <person name="Eynullazada K."/>
            <person name="Bayramov B."/>
            <person name="Abdulazimova A."/>
            <person name="Shahmuradov I."/>
        </authorList>
    </citation>
    <scope>NUCLEOTIDE SEQUENCE [LARGE SCALE GENOMIC DNA]</scope>
    <source>
        <strain evidence="2">cv. AG2017</strain>
        <tissue evidence="1">Leaf</tissue>
    </source>
</reference>
<accession>A0A2I0K156</accession>